<dbReference type="EMBL" id="CAKOAT010708487">
    <property type="protein sequence ID" value="CAH8386374.1"/>
    <property type="molecule type" value="Genomic_DNA"/>
</dbReference>
<evidence type="ECO:0000256" key="1">
    <source>
        <dbReference type="SAM" id="MobiDB-lite"/>
    </source>
</evidence>
<dbReference type="AlphaFoldDB" id="A0ABC8LSK1"/>
<feature type="compositionally biased region" description="Basic and acidic residues" evidence="1">
    <location>
        <begin position="47"/>
        <end position="63"/>
    </location>
</feature>
<feature type="compositionally biased region" description="Low complexity" evidence="1">
    <location>
        <begin position="33"/>
        <end position="46"/>
    </location>
</feature>
<evidence type="ECO:0000313" key="2">
    <source>
        <dbReference type="EMBL" id="CAH8386374.1"/>
    </source>
</evidence>
<name>A0ABC8LSK1_ERUVS</name>
<proteinExistence type="predicted"/>
<accession>A0ABC8LSK1</accession>
<evidence type="ECO:0000313" key="3">
    <source>
        <dbReference type="Proteomes" id="UP001642260"/>
    </source>
</evidence>
<feature type="compositionally biased region" description="Polar residues" evidence="1">
    <location>
        <begin position="13"/>
        <end position="25"/>
    </location>
</feature>
<gene>
    <name evidence="2" type="ORF">ERUC_LOCUS38857</name>
</gene>
<protein>
    <submittedName>
        <fullName evidence="2">Uncharacterized protein</fullName>
    </submittedName>
</protein>
<keyword evidence="3" id="KW-1185">Reference proteome</keyword>
<sequence>MKPLLMAMDSVNRRLSQAGKQMVRNQSEEQNHPNKSPRSSDKPSPSNKKEGDGFKKPKSRKEAWSVMKPPKQPQTNKGSN</sequence>
<reference evidence="2 3" key="1">
    <citation type="submission" date="2022-03" db="EMBL/GenBank/DDBJ databases">
        <authorList>
            <person name="Macdonald S."/>
            <person name="Ahmed S."/>
            <person name="Newling K."/>
        </authorList>
    </citation>
    <scope>NUCLEOTIDE SEQUENCE [LARGE SCALE GENOMIC DNA]</scope>
</reference>
<dbReference type="Proteomes" id="UP001642260">
    <property type="component" value="Unassembled WGS sequence"/>
</dbReference>
<feature type="region of interest" description="Disordered" evidence="1">
    <location>
        <begin position="1"/>
        <end position="80"/>
    </location>
</feature>
<comment type="caution">
    <text evidence="2">The sequence shown here is derived from an EMBL/GenBank/DDBJ whole genome shotgun (WGS) entry which is preliminary data.</text>
</comment>
<organism evidence="2 3">
    <name type="scientific">Eruca vesicaria subsp. sativa</name>
    <name type="common">Garden rocket</name>
    <name type="synonym">Eruca sativa</name>
    <dbReference type="NCBI Taxonomy" id="29727"/>
    <lineage>
        <taxon>Eukaryota</taxon>
        <taxon>Viridiplantae</taxon>
        <taxon>Streptophyta</taxon>
        <taxon>Embryophyta</taxon>
        <taxon>Tracheophyta</taxon>
        <taxon>Spermatophyta</taxon>
        <taxon>Magnoliopsida</taxon>
        <taxon>eudicotyledons</taxon>
        <taxon>Gunneridae</taxon>
        <taxon>Pentapetalae</taxon>
        <taxon>rosids</taxon>
        <taxon>malvids</taxon>
        <taxon>Brassicales</taxon>
        <taxon>Brassicaceae</taxon>
        <taxon>Brassiceae</taxon>
        <taxon>Eruca</taxon>
    </lineage>
</organism>